<name>A0A3T0N5T2_9RHOB</name>
<dbReference type="OrthoDB" id="9803233at2"/>
<evidence type="ECO:0000256" key="1">
    <source>
        <dbReference type="ARBA" id="ARBA00022679"/>
    </source>
</evidence>
<dbReference type="InterPro" id="IPR016181">
    <property type="entry name" value="Acyl_CoA_acyltransferase"/>
</dbReference>
<dbReference type="Gene3D" id="3.40.630.30">
    <property type="match status" value="1"/>
</dbReference>
<dbReference type="KEGG" id="sedi:EBB79_16630"/>
<dbReference type="Pfam" id="PF00583">
    <property type="entry name" value="Acetyltransf_1"/>
    <property type="match status" value="1"/>
</dbReference>
<dbReference type="GO" id="GO:0016747">
    <property type="term" value="F:acyltransferase activity, transferring groups other than amino-acyl groups"/>
    <property type="evidence" value="ECO:0007669"/>
    <property type="project" value="InterPro"/>
</dbReference>
<dbReference type="PANTHER" id="PTHR43877">
    <property type="entry name" value="AMINOALKYLPHOSPHONATE N-ACETYLTRANSFERASE-RELATED-RELATED"/>
    <property type="match status" value="1"/>
</dbReference>
<dbReference type="InterPro" id="IPR050832">
    <property type="entry name" value="Bact_Acetyltransf"/>
</dbReference>
<feature type="domain" description="N-acetyltransferase" evidence="3">
    <location>
        <begin position="2"/>
        <end position="155"/>
    </location>
</feature>
<reference evidence="4 5" key="1">
    <citation type="submission" date="2018-10" db="EMBL/GenBank/DDBJ databases">
        <title>Parasedimentitalea marina sp. nov., a psychrophilic bacterium isolated from deep seawater of the New Britain Trench.</title>
        <authorList>
            <person name="Cao J."/>
        </authorList>
    </citation>
    <scope>NUCLEOTIDE SEQUENCE [LARGE SCALE GENOMIC DNA]</scope>
    <source>
        <strain evidence="4 5">W43</strain>
    </source>
</reference>
<dbReference type="CDD" id="cd04301">
    <property type="entry name" value="NAT_SF"/>
    <property type="match status" value="1"/>
</dbReference>
<dbReference type="Proteomes" id="UP000283063">
    <property type="component" value="Chromosome"/>
</dbReference>
<evidence type="ECO:0000313" key="5">
    <source>
        <dbReference type="Proteomes" id="UP000283063"/>
    </source>
</evidence>
<dbReference type="PROSITE" id="PS51186">
    <property type="entry name" value="GNAT"/>
    <property type="match status" value="1"/>
</dbReference>
<keyword evidence="1 4" id="KW-0808">Transferase</keyword>
<keyword evidence="2" id="KW-0012">Acyltransferase</keyword>
<dbReference type="PANTHER" id="PTHR43877:SF5">
    <property type="entry name" value="BLL8307 PROTEIN"/>
    <property type="match status" value="1"/>
</dbReference>
<sequence>MITIRQVDPADPKLQPLIEANRAHSAGATSSESDHTFGVDDLRRDGVRFWAAFDGDAVLGCGGFKPLPDGTAEVKSVFVNQAARGKGCARKIMDHLAVEASSDGHSALVLETGSELCPEYDAARKLYDNLGYASCPPIYGYQQDPNSLFMRLTLGANS</sequence>
<gene>
    <name evidence="4" type="ORF">EBB79_16630</name>
</gene>
<proteinExistence type="predicted"/>
<protein>
    <submittedName>
        <fullName evidence="4">GNAT family N-acetyltransferase</fullName>
    </submittedName>
</protein>
<evidence type="ECO:0000259" key="3">
    <source>
        <dbReference type="PROSITE" id="PS51186"/>
    </source>
</evidence>
<evidence type="ECO:0000313" key="4">
    <source>
        <dbReference type="EMBL" id="AZV79341.1"/>
    </source>
</evidence>
<dbReference type="SUPFAM" id="SSF55729">
    <property type="entry name" value="Acyl-CoA N-acyltransferases (Nat)"/>
    <property type="match status" value="1"/>
</dbReference>
<dbReference type="AlphaFoldDB" id="A0A3T0N5T2"/>
<dbReference type="RefSeq" id="WP_127749893.1">
    <property type="nucleotide sequence ID" value="NZ_CP033219.1"/>
</dbReference>
<dbReference type="EMBL" id="CP033219">
    <property type="protein sequence ID" value="AZV79341.1"/>
    <property type="molecule type" value="Genomic_DNA"/>
</dbReference>
<evidence type="ECO:0000256" key="2">
    <source>
        <dbReference type="ARBA" id="ARBA00023315"/>
    </source>
</evidence>
<organism evidence="4 5">
    <name type="scientific">Parasedimentitalea marina</name>
    <dbReference type="NCBI Taxonomy" id="2483033"/>
    <lineage>
        <taxon>Bacteria</taxon>
        <taxon>Pseudomonadati</taxon>
        <taxon>Pseudomonadota</taxon>
        <taxon>Alphaproteobacteria</taxon>
        <taxon>Rhodobacterales</taxon>
        <taxon>Paracoccaceae</taxon>
        <taxon>Parasedimentitalea</taxon>
    </lineage>
</organism>
<dbReference type="InterPro" id="IPR000182">
    <property type="entry name" value="GNAT_dom"/>
</dbReference>
<keyword evidence="5" id="KW-1185">Reference proteome</keyword>
<accession>A0A3T0N5T2</accession>